<dbReference type="Gene3D" id="3.40.50.1980">
    <property type="entry name" value="Nitrogenase molybdenum iron protein domain"/>
    <property type="match status" value="2"/>
</dbReference>
<evidence type="ECO:0000256" key="1">
    <source>
        <dbReference type="ARBA" id="ARBA00023015"/>
    </source>
</evidence>
<dbReference type="EMBL" id="JAZHPZ010000006">
    <property type="protein sequence ID" value="MEF2967100.1"/>
    <property type="molecule type" value="Genomic_DNA"/>
</dbReference>
<comment type="caution">
    <text evidence="6">The sequence shown here is derived from an EMBL/GenBank/DDBJ whole genome shotgun (WGS) entry which is preliminary data.</text>
</comment>
<evidence type="ECO:0000259" key="5">
    <source>
        <dbReference type="PROSITE" id="PS50983"/>
    </source>
</evidence>
<dbReference type="PROSITE" id="PS00041">
    <property type="entry name" value="HTH_ARAC_FAMILY_1"/>
    <property type="match status" value="1"/>
</dbReference>
<organism evidence="6 7">
    <name type="scientific">Paenibacillus haidiansis</name>
    <dbReference type="NCBI Taxonomy" id="1574488"/>
    <lineage>
        <taxon>Bacteria</taxon>
        <taxon>Bacillati</taxon>
        <taxon>Bacillota</taxon>
        <taxon>Bacilli</taxon>
        <taxon>Bacillales</taxon>
        <taxon>Paenibacillaceae</taxon>
        <taxon>Paenibacillus</taxon>
    </lineage>
</organism>
<dbReference type="PROSITE" id="PS50983">
    <property type="entry name" value="FE_B12_PBP"/>
    <property type="match status" value="1"/>
</dbReference>
<dbReference type="Gene3D" id="1.10.10.60">
    <property type="entry name" value="Homeodomain-like"/>
    <property type="match status" value="2"/>
</dbReference>
<evidence type="ECO:0000259" key="4">
    <source>
        <dbReference type="PROSITE" id="PS01124"/>
    </source>
</evidence>
<dbReference type="PANTHER" id="PTHR43280">
    <property type="entry name" value="ARAC-FAMILY TRANSCRIPTIONAL REGULATOR"/>
    <property type="match status" value="1"/>
</dbReference>
<dbReference type="SMART" id="SM00342">
    <property type="entry name" value="HTH_ARAC"/>
    <property type="match status" value="1"/>
</dbReference>
<evidence type="ECO:0000256" key="2">
    <source>
        <dbReference type="ARBA" id="ARBA00023125"/>
    </source>
</evidence>
<reference evidence="6 7" key="1">
    <citation type="submission" date="2024-02" db="EMBL/GenBank/DDBJ databases">
        <title>A nitrogen-fixing paenibacillus bacterium.</title>
        <authorList>
            <person name="Zhang W.L."/>
            <person name="Chen S.F."/>
        </authorList>
    </citation>
    <scope>NUCLEOTIDE SEQUENCE [LARGE SCALE GENOMIC DNA]</scope>
    <source>
        <strain evidence="6 7">M1</strain>
    </source>
</reference>
<dbReference type="PANTHER" id="PTHR43280:SF28">
    <property type="entry name" value="HTH-TYPE TRANSCRIPTIONAL ACTIVATOR RHAS"/>
    <property type="match status" value="1"/>
</dbReference>
<name>A0ABU7VTK9_9BACL</name>
<dbReference type="SUPFAM" id="SSF46689">
    <property type="entry name" value="Homeodomain-like"/>
    <property type="match status" value="2"/>
</dbReference>
<dbReference type="Proteomes" id="UP001306950">
    <property type="component" value="Unassembled WGS sequence"/>
</dbReference>
<dbReference type="Pfam" id="PF01497">
    <property type="entry name" value="Peripla_BP_2"/>
    <property type="match status" value="1"/>
</dbReference>
<gene>
    <name evidence="6" type="ORF">V3851_14760</name>
</gene>
<keyword evidence="2" id="KW-0238">DNA-binding</keyword>
<evidence type="ECO:0000313" key="7">
    <source>
        <dbReference type="Proteomes" id="UP001306950"/>
    </source>
</evidence>
<accession>A0ABU7VTK9</accession>
<dbReference type="InterPro" id="IPR018062">
    <property type="entry name" value="HTH_AraC-typ_CS"/>
</dbReference>
<dbReference type="PROSITE" id="PS01124">
    <property type="entry name" value="HTH_ARAC_FAMILY_2"/>
    <property type="match status" value="1"/>
</dbReference>
<sequence>MPNQNTWTIRLWHIEIFSGREVPVDQSLTFNTAMIVLLEGEADIARNEQVTRMGKGSACFCAGNSTFGIAPHSEAGVSAAVIYFSVYQETCSGNGHALSEAVPEGMLPSGIVGTSGSEERIGLVCRSVYENSRHPDALKRWRAQLDFQELLFAILTEYRQKSRTGKTEALERTRGYMEEHFGEELTIVMLAAMAELSPKYYVELFKKTYGVTAMEYLAQIRMNKAKQLMLGTDRLLKEVAHLVGYRDEFYFSRKFKKEFGVSPSVYMKTRKNKLAVYGSSSILGYLIPLQITPYAAPLHPKWSRDYHQALAPVMPVHLSAFRQNHNKHENLQNLADAEPELIIITAETEGWEKERLERIAPLYEMKDGAIGWRAQLLDLAKLLGKEKEAASWLAEFERTRAEATRRIRGAINGRHVVLPLRLYSDRLHINEGRGIGETLFDTLGFEPSPILAEQAAAQSGSLTLERIAEYGEAGADHIFMLVRQDSETLGYWKAMQASPEWLRIPSVRAGRVHLLPSYPWREYSPFAISRMLEELPAFFSGNNP</sequence>
<keyword evidence="7" id="KW-1185">Reference proteome</keyword>
<feature type="domain" description="Fe/B12 periplasmic-binding" evidence="5">
    <location>
        <begin position="274"/>
        <end position="543"/>
    </location>
</feature>
<proteinExistence type="predicted"/>
<keyword evidence="1" id="KW-0805">Transcription regulation</keyword>
<dbReference type="PRINTS" id="PR00032">
    <property type="entry name" value="HTHARAC"/>
</dbReference>
<dbReference type="InterPro" id="IPR020449">
    <property type="entry name" value="Tscrpt_reg_AraC-type_HTH"/>
</dbReference>
<dbReference type="InterPro" id="IPR002491">
    <property type="entry name" value="ABC_transptr_periplasmic_BD"/>
</dbReference>
<keyword evidence="3" id="KW-0804">Transcription</keyword>
<dbReference type="InterPro" id="IPR009057">
    <property type="entry name" value="Homeodomain-like_sf"/>
</dbReference>
<dbReference type="RefSeq" id="WP_331847315.1">
    <property type="nucleotide sequence ID" value="NZ_JAZHPZ010000006.1"/>
</dbReference>
<dbReference type="Pfam" id="PF12833">
    <property type="entry name" value="HTH_18"/>
    <property type="match status" value="1"/>
</dbReference>
<dbReference type="SUPFAM" id="SSF53807">
    <property type="entry name" value="Helical backbone' metal receptor"/>
    <property type="match status" value="1"/>
</dbReference>
<feature type="domain" description="HTH araC/xylS-type" evidence="4">
    <location>
        <begin position="171"/>
        <end position="269"/>
    </location>
</feature>
<evidence type="ECO:0000313" key="6">
    <source>
        <dbReference type="EMBL" id="MEF2967100.1"/>
    </source>
</evidence>
<protein>
    <submittedName>
        <fullName evidence="6">AraC family transcriptional regulator</fullName>
    </submittedName>
</protein>
<evidence type="ECO:0000256" key="3">
    <source>
        <dbReference type="ARBA" id="ARBA00023163"/>
    </source>
</evidence>
<dbReference type="InterPro" id="IPR018060">
    <property type="entry name" value="HTH_AraC"/>
</dbReference>